<keyword evidence="4" id="KW-0443">Lipid metabolism</keyword>
<sequence>MGVVVARNADFTDLLLRRSEELADREAYRFLTGEEAGAGPADGGPVPGVAVTYGELDRAAKRIASRLQEGNPLGQRVVLCHGDSDGFLPAFVGCLYAGATPVPAPAPTGTAQSGERLARILKDTSAGYVLTDAAHGPLVSQLLATVGQSHIPCLATDRPGLGDPDAWTRPPARPDEPAFLQYTSGSVSDPKGVVVSHANLLANQRAIRSALGTSERSRIGGWLPFHHDMGLIGQLLHPLFLGASAVLLPPLAFAQRPVRWLQMIDRYGVTVSGAPDFAYRLCVRRVTGEQAAELDLTRWETAVSGGESVRAQTLDDFAAHFAPSGLRPRALRPGYGMAEATLMAAVGGMRAARTVDAAALARNKVAPAVEGRPSRTFVPVGRVVDGLQTLIVDPDTLRPLADGRIGEIWLRGSSVARGYWNRPRESAELFQAVPAGTGPVEPGAAGGYLRTGDLGFLDDGELFVAGRLKEVLIVAGRNLHPQDIEQQVQKLSVLFGSGAAFAVGADQDQVVVVQEVRTGGRDREEELPALVGAVQRCVAEEFGVAVEHVLLVRPGTVRRTTSGKLRRTAMRQLFLAGRIKPLHAGAPAAPLPAGAPAYGG</sequence>
<accession>A0ABN2ZZ49</accession>
<keyword evidence="3" id="KW-0276">Fatty acid metabolism</keyword>
<evidence type="ECO:0000256" key="2">
    <source>
        <dbReference type="ARBA" id="ARBA00022598"/>
    </source>
</evidence>
<feature type="domain" description="AMP-dependent synthetase/ligase" evidence="5">
    <location>
        <begin position="48"/>
        <end position="420"/>
    </location>
</feature>
<reference evidence="7 8" key="1">
    <citation type="journal article" date="2019" name="Int. J. Syst. Evol. Microbiol.">
        <title>The Global Catalogue of Microorganisms (GCM) 10K type strain sequencing project: providing services to taxonomists for standard genome sequencing and annotation.</title>
        <authorList>
            <consortium name="The Broad Institute Genomics Platform"/>
            <consortium name="The Broad Institute Genome Sequencing Center for Infectious Disease"/>
            <person name="Wu L."/>
            <person name="Ma J."/>
        </authorList>
    </citation>
    <scope>NUCLEOTIDE SEQUENCE [LARGE SCALE GENOMIC DNA]</scope>
    <source>
        <strain evidence="7 8">JCM 14560</strain>
    </source>
</reference>
<evidence type="ECO:0000256" key="4">
    <source>
        <dbReference type="ARBA" id="ARBA00023098"/>
    </source>
</evidence>
<protein>
    <submittedName>
        <fullName evidence="7">Fatty acyl-AMP ligase</fullName>
    </submittedName>
</protein>
<dbReference type="InterPro" id="IPR045851">
    <property type="entry name" value="AMP-bd_C_sf"/>
</dbReference>
<evidence type="ECO:0000313" key="8">
    <source>
        <dbReference type="Proteomes" id="UP001422759"/>
    </source>
</evidence>
<evidence type="ECO:0000259" key="6">
    <source>
        <dbReference type="Pfam" id="PF23024"/>
    </source>
</evidence>
<dbReference type="InterPro" id="IPR042099">
    <property type="entry name" value="ANL_N_sf"/>
</dbReference>
<dbReference type="SUPFAM" id="SSF56801">
    <property type="entry name" value="Acetyl-CoA synthetase-like"/>
    <property type="match status" value="1"/>
</dbReference>
<keyword evidence="8" id="KW-1185">Reference proteome</keyword>
<name>A0ABN2ZZ49_9ACTN</name>
<keyword evidence="2 7" id="KW-0436">Ligase</keyword>
<dbReference type="InterPro" id="IPR025110">
    <property type="entry name" value="AMP-bd_C"/>
</dbReference>
<dbReference type="Gene3D" id="3.40.50.12780">
    <property type="entry name" value="N-terminal domain of ligase-like"/>
    <property type="match status" value="1"/>
</dbReference>
<evidence type="ECO:0000259" key="5">
    <source>
        <dbReference type="Pfam" id="PF00501"/>
    </source>
</evidence>
<dbReference type="GO" id="GO:0016874">
    <property type="term" value="F:ligase activity"/>
    <property type="evidence" value="ECO:0007669"/>
    <property type="project" value="UniProtKB-KW"/>
</dbReference>
<dbReference type="InterPro" id="IPR040097">
    <property type="entry name" value="FAAL/FAAC"/>
</dbReference>
<dbReference type="PANTHER" id="PTHR22754:SF32">
    <property type="entry name" value="DISCO-INTERACTING PROTEIN 2"/>
    <property type="match status" value="1"/>
</dbReference>
<organism evidence="7 8">
    <name type="scientific">Kitasatospora kazusensis</name>
    <dbReference type="NCBI Taxonomy" id="407974"/>
    <lineage>
        <taxon>Bacteria</taxon>
        <taxon>Bacillati</taxon>
        <taxon>Actinomycetota</taxon>
        <taxon>Actinomycetes</taxon>
        <taxon>Kitasatosporales</taxon>
        <taxon>Streptomycetaceae</taxon>
        <taxon>Kitasatospora</taxon>
    </lineage>
</organism>
<evidence type="ECO:0000256" key="1">
    <source>
        <dbReference type="ARBA" id="ARBA00006432"/>
    </source>
</evidence>
<dbReference type="Gene3D" id="3.30.300.30">
    <property type="match status" value="1"/>
</dbReference>
<dbReference type="CDD" id="cd05931">
    <property type="entry name" value="FAAL"/>
    <property type="match status" value="1"/>
</dbReference>
<dbReference type="InterPro" id="IPR000873">
    <property type="entry name" value="AMP-dep_synth/lig_dom"/>
</dbReference>
<dbReference type="Proteomes" id="UP001422759">
    <property type="component" value="Unassembled WGS sequence"/>
</dbReference>
<comment type="similarity">
    <text evidence="1">Belongs to the ATP-dependent AMP-binding enzyme family.</text>
</comment>
<dbReference type="EMBL" id="BAAANT010000029">
    <property type="protein sequence ID" value="GAA2150596.1"/>
    <property type="molecule type" value="Genomic_DNA"/>
</dbReference>
<evidence type="ECO:0000256" key="3">
    <source>
        <dbReference type="ARBA" id="ARBA00022832"/>
    </source>
</evidence>
<feature type="domain" description="AMP-binding enzyme C-terminal" evidence="6">
    <location>
        <begin position="470"/>
        <end position="580"/>
    </location>
</feature>
<proteinExistence type="inferred from homology"/>
<dbReference type="Pfam" id="PF23024">
    <property type="entry name" value="AMP-dom_DIP2-like"/>
    <property type="match status" value="1"/>
</dbReference>
<evidence type="ECO:0000313" key="7">
    <source>
        <dbReference type="EMBL" id="GAA2150596.1"/>
    </source>
</evidence>
<gene>
    <name evidence="7" type="ORF">GCM10009760_45160</name>
</gene>
<dbReference type="PANTHER" id="PTHR22754">
    <property type="entry name" value="DISCO-INTERACTING PROTEIN 2 DIP2 -RELATED"/>
    <property type="match status" value="1"/>
</dbReference>
<comment type="caution">
    <text evidence="7">The sequence shown here is derived from an EMBL/GenBank/DDBJ whole genome shotgun (WGS) entry which is preliminary data.</text>
</comment>
<dbReference type="Pfam" id="PF00501">
    <property type="entry name" value="AMP-binding"/>
    <property type="match status" value="1"/>
</dbReference>